<dbReference type="FunFam" id="1.10.10.10:FF:000001">
    <property type="entry name" value="LysR family transcriptional regulator"/>
    <property type="match status" value="1"/>
</dbReference>
<comment type="similarity">
    <text evidence="1">Belongs to the LysR transcriptional regulatory family.</text>
</comment>
<keyword evidence="3" id="KW-0238">DNA-binding</keyword>
<evidence type="ECO:0000256" key="1">
    <source>
        <dbReference type="ARBA" id="ARBA00009437"/>
    </source>
</evidence>
<keyword evidence="7" id="KW-1185">Reference proteome</keyword>
<evidence type="ECO:0000259" key="5">
    <source>
        <dbReference type="PROSITE" id="PS50931"/>
    </source>
</evidence>
<keyword evidence="4" id="KW-0804">Transcription</keyword>
<accession>A0A2U2DTV9</accession>
<dbReference type="GO" id="GO:0003677">
    <property type="term" value="F:DNA binding"/>
    <property type="evidence" value="ECO:0007669"/>
    <property type="project" value="UniProtKB-KW"/>
</dbReference>
<evidence type="ECO:0000256" key="2">
    <source>
        <dbReference type="ARBA" id="ARBA00023015"/>
    </source>
</evidence>
<keyword evidence="2" id="KW-0805">Transcription regulation</keyword>
<dbReference type="OrthoDB" id="1631201at2"/>
<dbReference type="InterPro" id="IPR005119">
    <property type="entry name" value="LysR_subst-bd"/>
</dbReference>
<dbReference type="Pfam" id="PF03466">
    <property type="entry name" value="LysR_substrate"/>
    <property type="match status" value="1"/>
</dbReference>
<evidence type="ECO:0000313" key="6">
    <source>
        <dbReference type="EMBL" id="PWE56721.1"/>
    </source>
</evidence>
<dbReference type="InterPro" id="IPR036390">
    <property type="entry name" value="WH_DNA-bd_sf"/>
</dbReference>
<dbReference type="PANTHER" id="PTHR30579">
    <property type="entry name" value="TRANSCRIPTIONAL REGULATOR"/>
    <property type="match status" value="1"/>
</dbReference>
<dbReference type="InterPro" id="IPR000847">
    <property type="entry name" value="LysR_HTH_N"/>
</dbReference>
<evidence type="ECO:0000256" key="4">
    <source>
        <dbReference type="ARBA" id="ARBA00023163"/>
    </source>
</evidence>
<comment type="caution">
    <text evidence="6">The sequence shown here is derived from an EMBL/GenBank/DDBJ whole genome shotgun (WGS) entry which is preliminary data.</text>
</comment>
<gene>
    <name evidence="6" type="ORF">DEM27_10170</name>
</gene>
<dbReference type="SUPFAM" id="SSF46785">
    <property type="entry name" value="Winged helix' DNA-binding domain"/>
    <property type="match status" value="1"/>
</dbReference>
<dbReference type="Proteomes" id="UP000245252">
    <property type="component" value="Unassembled WGS sequence"/>
</dbReference>
<dbReference type="InterPro" id="IPR050176">
    <property type="entry name" value="LTTR"/>
</dbReference>
<evidence type="ECO:0000313" key="7">
    <source>
        <dbReference type="Proteomes" id="UP000245252"/>
    </source>
</evidence>
<proteinExistence type="inferred from homology"/>
<dbReference type="Gene3D" id="3.40.190.10">
    <property type="entry name" value="Periplasmic binding protein-like II"/>
    <property type="match status" value="2"/>
</dbReference>
<dbReference type="InterPro" id="IPR036388">
    <property type="entry name" value="WH-like_DNA-bd_sf"/>
</dbReference>
<sequence>MISSLKSEKLKDEDMTAIFRQPLPLLDIEILRTFVAIAETGNFSTAADAVLRTPSAVSMQVKKLEEQLGTVLFLRDARSVALTENGETLLGYARRMIALSNEAVSRFKMPEMRGVVRLGAPDDLGERLLPRILKKFADTHPGITIDVTVDMSLLLRRRMEEQRLDLALINCASRPVFTGGEVIFTERLVWAGAKCGTAHLRDPLPISIWEDGCLWRSEAIAQLERSRRPYRVAYLSAHTMAQRAAITSDLAVAPFPRSYVTEDMAILGEKEGLPELPPFDIRMIVAPQAATPVQVVADCIRDAFQDLSKAA</sequence>
<dbReference type="PANTHER" id="PTHR30579:SF7">
    <property type="entry name" value="HTH-TYPE TRANSCRIPTIONAL REGULATOR LRHA-RELATED"/>
    <property type="match status" value="1"/>
</dbReference>
<dbReference type="Pfam" id="PF00126">
    <property type="entry name" value="HTH_1"/>
    <property type="match status" value="1"/>
</dbReference>
<dbReference type="Gene3D" id="1.10.10.10">
    <property type="entry name" value="Winged helix-like DNA-binding domain superfamily/Winged helix DNA-binding domain"/>
    <property type="match status" value="1"/>
</dbReference>
<dbReference type="SUPFAM" id="SSF53850">
    <property type="entry name" value="Periplasmic binding protein-like II"/>
    <property type="match status" value="1"/>
</dbReference>
<dbReference type="EMBL" id="QFBC01000003">
    <property type="protein sequence ID" value="PWE56721.1"/>
    <property type="molecule type" value="Genomic_DNA"/>
</dbReference>
<dbReference type="PROSITE" id="PS50931">
    <property type="entry name" value="HTH_LYSR"/>
    <property type="match status" value="1"/>
</dbReference>
<feature type="domain" description="HTH lysR-type" evidence="5">
    <location>
        <begin position="26"/>
        <end position="83"/>
    </location>
</feature>
<dbReference type="AlphaFoldDB" id="A0A2U2DTV9"/>
<organism evidence="6 7">
    <name type="scientific">Metarhizobium album</name>
    <dbReference type="NCBI Taxonomy" id="2182425"/>
    <lineage>
        <taxon>Bacteria</taxon>
        <taxon>Pseudomonadati</taxon>
        <taxon>Pseudomonadota</taxon>
        <taxon>Alphaproteobacteria</taxon>
        <taxon>Hyphomicrobiales</taxon>
        <taxon>Rhizobiaceae</taxon>
        <taxon>Metarhizobium</taxon>
    </lineage>
</organism>
<name>A0A2U2DTV9_9HYPH</name>
<evidence type="ECO:0000256" key="3">
    <source>
        <dbReference type="ARBA" id="ARBA00023125"/>
    </source>
</evidence>
<dbReference type="RefSeq" id="WP_109458096.1">
    <property type="nucleotide sequence ID" value="NZ_QFBC01000003.1"/>
</dbReference>
<reference evidence="6 7" key="1">
    <citation type="submission" date="2018-05" db="EMBL/GenBank/DDBJ databases">
        <title>The draft genome of strain NS-104.</title>
        <authorList>
            <person name="Hang P."/>
            <person name="Jiang J."/>
        </authorList>
    </citation>
    <scope>NUCLEOTIDE SEQUENCE [LARGE SCALE GENOMIC DNA]</scope>
    <source>
        <strain evidence="6 7">NS-104</strain>
    </source>
</reference>
<protein>
    <submittedName>
        <fullName evidence="6">LysR family transcriptional regulator</fullName>
    </submittedName>
</protein>
<dbReference type="GO" id="GO:0003700">
    <property type="term" value="F:DNA-binding transcription factor activity"/>
    <property type="evidence" value="ECO:0007669"/>
    <property type="project" value="InterPro"/>
</dbReference>